<evidence type="ECO:0000256" key="15">
    <source>
        <dbReference type="ARBA" id="ARBA00030048"/>
    </source>
</evidence>
<evidence type="ECO:0000256" key="10">
    <source>
        <dbReference type="ARBA" id="ARBA00022723"/>
    </source>
</evidence>
<feature type="domain" description="Mur ligase central" evidence="24">
    <location>
        <begin position="51"/>
        <end position="192"/>
    </location>
</feature>
<protein>
    <recommendedName>
        <fullName evidence="8">Dihydrofolate synthase/folylpolyglutamate synthase</fullName>
        <ecNumber evidence="6">6.3.2.12</ecNumber>
        <ecNumber evidence="7">6.3.2.17</ecNumber>
    </recommendedName>
    <alternativeName>
        <fullName evidence="17">Folylpoly-gamma-glutamate synthetase-dihydrofolate synthetase</fullName>
    </alternativeName>
    <alternativeName>
        <fullName evidence="15">Folylpolyglutamate synthetase</fullName>
    </alternativeName>
    <alternativeName>
        <fullName evidence="16">Tetrahydrofolylpolyglutamate synthase</fullName>
    </alternativeName>
</protein>
<evidence type="ECO:0000259" key="24">
    <source>
        <dbReference type="Pfam" id="PF08245"/>
    </source>
</evidence>
<comment type="caution">
    <text evidence="25">The sequence shown here is derived from an EMBL/GenBank/DDBJ whole genome shotgun (WGS) entry which is preliminary data.</text>
</comment>
<evidence type="ECO:0000256" key="17">
    <source>
        <dbReference type="ARBA" id="ARBA00032510"/>
    </source>
</evidence>
<dbReference type="PIRSF" id="PIRSF001563">
    <property type="entry name" value="Folylpolyglu_synth"/>
    <property type="match status" value="1"/>
</dbReference>
<dbReference type="GO" id="GO:0005524">
    <property type="term" value="F:ATP binding"/>
    <property type="evidence" value="ECO:0007669"/>
    <property type="project" value="UniProtKB-KW"/>
</dbReference>
<evidence type="ECO:0000256" key="14">
    <source>
        <dbReference type="ARBA" id="ARBA00022909"/>
    </source>
</evidence>
<comment type="catalytic activity">
    <reaction evidence="20">
        <text>(6R)-5,10-methylenetetrahydrofolyl-(gamma-L-Glu)(n) + L-glutamate + ATP = (6R)-5,10-methylenetetrahydrofolyl-(gamma-L-Glu)(n+1) + ADP + phosphate + H(+)</text>
        <dbReference type="Rhea" id="RHEA:51912"/>
        <dbReference type="Rhea" id="RHEA-COMP:13257"/>
        <dbReference type="Rhea" id="RHEA-COMP:13258"/>
        <dbReference type="ChEBI" id="CHEBI:15378"/>
        <dbReference type="ChEBI" id="CHEBI:29985"/>
        <dbReference type="ChEBI" id="CHEBI:30616"/>
        <dbReference type="ChEBI" id="CHEBI:43474"/>
        <dbReference type="ChEBI" id="CHEBI:136572"/>
        <dbReference type="ChEBI" id="CHEBI:456216"/>
        <dbReference type="EC" id="6.3.2.17"/>
    </reaction>
</comment>
<dbReference type="FunFam" id="3.40.1190.10:FF:000011">
    <property type="entry name" value="Folylpolyglutamate synthase/dihydrofolate synthase"/>
    <property type="match status" value="1"/>
</dbReference>
<sequence length="435" mass="47971">MTYAETLDYLFAQLPMFHRVGPAAFRKDLTNTLALCAALGNPQNRFRSIHVGGTNGKGSVSHMLAAVLQEAGYKTGLYTSPHLYDFRERIRINGEMVSEPFVIGFTERVRSLIETIQPSFFEITVAMAFSWFAEQEVDIAVIEVGLGGRIDSTNIITPLLSVITNIGWDHMNLLGDTLEAIAAEKAGIIKKGVPVVIGQWQGASSEVIAGRARELEAPALIAGHRWGVRTVGEAGATRDIEIYDRYADEVATLSLDLTGVYQEENARTAWTALQELRRQGFTISDAAIQGGFSQVKRLTGLMGRWEQLRQEPLLVLDVAHNKDGLEQVRRQLRTLRYYRLHLVFGMVRDKEAETILPLLPSADRYYFTQAHIPRALPVSELQASAASEGLQGDAFEHVDDAIEAALSAAAPDDLVLVCGSIFLVAEVDRARFTKA</sequence>
<dbReference type="SUPFAM" id="SSF53244">
    <property type="entry name" value="MurD-like peptide ligases, peptide-binding domain"/>
    <property type="match status" value="1"/>
</dbReference>
<dbReference type="PANTHER" id="PTHR11136:SF0">
    <property type="entry name" value="DIHYDROFOLATE SYNTHETASE-RELATED"/>
    <property type="match status" value="1"/>
</dbReference>
<evidence type="ECO:0000256" key="16">
    <source>
        <dbReference type="ARBA" id="ARBA00030592"/>
    </source>
</evidence>
<organism evidence="25 26">
    <name type="scientific">Flaviaesturariibacter flavus</name>
    <dbReference type="NCBI Taxonomy" id="2502780"/>
    <lineage>
        <taxon>Bacteria</taxon>
        <taxon>Pseudomonadati</taxon>
        <taxon>Bacteroidota</taxon>
        <taxon>Chitinophagia</taxon>
        <taxon>Chitinophagales</taxon>
        <taxon>Chitinophagaceae</taxon>
        <taxon>Flaviaestuariibacter</taxon>
    </lineage>
</organism>
<evidence type="ECO:0000256" key="3">
    <source>
        <dbReference type="ARBA" id="ARBA00004799"/>
    </source>
</evidence>
<comment type="catalytic activity">
    <reaction evidence="19">
        <text>10-formyltetrahydrofolyl-(gamma-L-Glu)(n) + L-glutamate + ATP = 10-formyltetrahydrofolyl-(gamma-L-Glu)(n+1) + ADP + phosphate + H(+)</text>
        <dbReference type="Rhea" id="RHEA:51904"/>
        <dbReference type="Rhea" id="RHEA-COMP:13088"/>
        <dbReference type="Rhea" id="RHEA-COMP:14300"/>
        <dbReference type="ChEBI" id="CHEBI:15378"/>
        <dbReference type="ChEBI" id="CHEBI:29985"/>
        <dbReference type="ChEBI" id="CHEBI:30616"/>
        <dbReference type="ChEBI" id="CHEBI:43474"/>
        <dbReference type="ChEBI" id="CHEBI:134413"/>
        <dbReference type="ChEBI" id="CHEBI:456216"/>
        <dbReference type="EC" id="6.3.2.17"/>
    </reaction>
</comment>
<keyword evidence="14" id="KW-0289">Folate biosynthesis</keyword>
<accession>A0A4R1BNH1</accession>
<dbReference type="GO" id="GO:0046656">
    <property type="term" value="P:folic acid biosynthetic process"/>
    <property type="evidence" value="ECO:0007669"/>
    <property type="project" value="UniProtKB-KW"/>
</dbReference>
<evidence type="ECO:0000256" key="22">
    <source>
        <dbReference type="PIRNR" id="PIRNR001563"/>
    </source>
</evidence>
<dbReference type="EC" id="6.3.2.17" evidence="7"/>
<dbReference type="EMBL" id="SJZI01000002">
    <property type="protein sequence ID" value="TCJ19133.1"/>
    <property type="molecule type" value="Genomic_DNA"/>
</dbReference>
<dbReference type="Proteomes" id="UP000295334">
    <property type="component" value="Unassembled WGS sequence"/>
</dbReference>
<gene>
    <name evidence="25" type="ORF">EPD60_01590</name>
</gene>
<dbReference type="PANTHER" id="PTHR11136">
    <property type="entry name" value="FOLYLPOLYGLUTAMATE SYNTHASE-RELATED"/>
    <property type="match status" value="1"/>
</dbReference>
<keyword evidence="11 22" id="KW-0547">Nucleotide-binding</keyword>
<keyword evidence="9 22" id="KW-0436">Ligase</keyword>
<dbReference type="EC" id="6.3.2.12" evidence="6"/>
<evidence type="ECO:0000256" key="6">
    <source>
        <dbReference type="ARBA" id="ARBA00013023"/>
    </source>
</evidence>
<evidence type="ECO:0000313" key="26">
    <source>
        <dbReference type="Proteomes" id="UP000295334"/>
    </source>
</evidence>
<comment type="pathway">
    <text evidence="3">Cofactor biosynthesis; tetrahydrofolate biosynthesis; 7,8-dihydrofolate from 2-amino-4-hydroxy-6-hydroxymethyl-7,8-dihydropteridine diphosphate and 4-aminobenzoate: step 2/2.</text>
</comment>
<dbReference type="InterPro" id="IPR013221">
    <property type="entry name" value="Mur_ligase_cen"/>
</dbReference>
<keyword evidence="10" id="KW-0479">Metal-binding</keyword>
<keyword evidence="13" id="KW-0460">Magnesium</keyword>
<evidence type="ECO:0000256" key="5">
    <source>
        <dbReference type="ARBA" id="ARBA00008276"/>
    </source>
</evidence>
<comment type="catalytic activity">
    <reaction evidence="21">
        <text>7,8-dihydropteroate + L-glutamate + ATP = 7,8-dihydrofolate + ADP + phosphate + H(+)</text>
        <dbReference type="Rhea" id="RHEA:23584"/>
        <dbReference type="ChEBI" id="CHEBI:15378"/>
        <dbReference type="ChEBI" id="CHEBI:17839"/>
        <dbReference type="ChEBI" id="CHEBI:29985"/>
        <dbReference type="ChEBI" id="CHEBI:30616"/>
        <dbReference type="ChEBI" id="CHEBI:43474"/>
        <dbReference type="ChEBI" id="CHEBI:57451"/>
        <dbReference type="ChEBI" id="CHEBI:456216"/>
        <dbReference type="EC" id="6.3.2.12"/>
    </reaction>
</comment>
<comment type="similarity">
    <text evidence="5 22">Belongs to the folylpolyglutamate synthase family.</text>
</comment>
<dbReference type="Pfam" id="PF08245">
    <property type="entry name" value="Mur_ligase_M"/>
    <property type="match status" value="1"/>
</dbReference>
<name>A0A4R1BNH1_9BACT</name>
<dbReference type="InterPro" id="IPR001645">
    <property type="entry name" value="Folylpolyglutamate_synth"/>
</dbReference>
<dbReference type="InterPro" id="IPR004101">
    <property type="entry name" value="Mur_ligase_C"/>
</dbReference>
<dbReference type="NCBIfam" id="TIGR01499">
    <property type="entry name" value="folC"/>
    <property type="match status" value="1"/>
</dbReference>
<evidence type="ECO:0000256" key="20">
    <source>
        <dbReference type="ARBA" id="ARBA00049035"/>
    </source>
</evidence>
<dbReference type="GO" id="GO:0004326">
    <property type="term" value="F:tetrahydrofolylpolyglutamate synthase activity"/>
    <property type="evidence" value="ECO:0007669"/>
    <property type="project" value="UniProtKB-EC"/>
</dbReference>
<evidence type="ECO:0000256" key="13">
    <source>
        <dbReference type="ARBA" id="ARBA00022842"/>
    </source>
</evidence>
<dbReference type="Pfam" id="PF02875">
    <property type="entry name" value="Mur_ligase_C"/>
    <property type="match status" value="1"/>
</dbReference>
<dbReference type="InterPro" id="IPR018109">
    <property type="entry name" value="Folylpolyglutamate_synth_CS"/>
</dbReference>
<dbReference type="OrthoDB" id="9809356at2"/>
<keyword evidence="26" id="KW-1185">Reference proteome</keyword>
<evidence type="ECO:0000259" key="23">
    <source>
        <dbReference type="Pfam" id="PF02875"/>
    </source>
</evidence>
<evidence type="ECO:0000256" key="7">
    <source>
        <dbReference type="ARBA" id="ARBA00013025"/>
    </source>
</evidence>
<evidence type="ECO:0000256" key="18">
    <source>
        <dbReference type="ARBA" id="ARBA00047493"/>
    </source>
</evidence>
<evidence type="ECO:0000256" key="21">
    <source>
        <dbReference type="ARBA" id="ARBA00049161"/>
    </source>
</evidence>
<evidence type="ECO:0000256" key="1">
    <source>
        <dbReference type="ARBA" id="ARBA00001946"/>
    </source>
</evidence>
<evidence type="ECO:0000313" key="25">
    <source>
        <dbReference type="EMBL" id="TCJ19133.1"/>
    </source>
</evidence>
<comment type="catalytic activity">
    <reaction evidence="18">
        <text>(6S)-5,6,7,8-tetrahydrofolyl-(gamma-L-Glu)(n) + L-glutamate + ATP = (6S)-5,6,7,8-tetrahydrofolyl-(gamma-L-Glu)(n+1) + ADP + phosphate + H(+)</text>
        <dbReference type="Rhea" id="RHEA:10580"/>
        <dbReference type="Rhea" id="RHEA-COMP:14738"/>
        <dbReference type="Rhea" id="RHEA-COMP:14740"/>
        <dbReference type="ChEBI" id="CHEBI:15378"/>
        <dbReference type="ChEBI" id="CHEBI:29985"/>
        <dbReference type="ChEBI" id="CHEBI:30616"/>
        <dbReference type="ChEBI" id="CHEBI:43474"/>
        <dbReference type="ChEBI" id="CHEBI:141005"/>
        <dbReference type="ChEBI" id="CHEBI:456216"/>
        <dbReference type="EC" id="6.3.2.17"/>
    </reaction>
</comment>
<evidence type="ECO:0000256" key="2">
    <source>
        <dbReference type="ARBA" id="ARBA00002714"/>
    </source>
</evidence>
<feature type="domain" description="Mur ligase C-terminal" evidence="23">
    <location>
        <begin position="303"/>
        <end position="420"/>
    </location>
</feature>
<dbReference type="SUPFAM" id="SSF53623">
    <property type="entry name" value="MurD-like peptide ligases, catalytic domain"/>
    <property type="match status" value="1"/>
</dbReference>
<proteinExistence type="inferred from homology"/>
<dbReference type="GO" id="GO:0046872">
    <property type="term" value="F:metal ion binding"/>
    <property type="evidence" value="ECO:0007669"/>
    <property type="project" value="UniProtKB-KW"/>
</dbReference>
<dbReference type="Gene3D" id="3.40.1190.10">
    <property type="entry name" value="Mur-like, catalytic domain"/>
    <property type="match status" value="1"/>
</dbReference>
<dbReference type="AlphaFoldDB" id="A0A4R1BNH1"/>
<dbReference type="InterPro" id="IPR036565">
    <property type="entry name" value="Mur-like_cat_sf"/>
</dbReference>
<comment type="cofactor">
    <cofactor evidence="1">
        <name>Mg(2+)</name>
        <dbReference type="ChEBI" id="CHEBI:18420"/>
    </cofactor>
</comment>
<dbReference type="RefSeq" id="WP_131446157.1">
    <property type="nucleotide sequence ID" value="NZ_SJZI01000002.1"/>
</dbReference>
<evidence type="ECO:0000256" key="4">
    <source>
        <dbReference type="ARBA" id="ARBA00005150"/>
    </source>
</evidence>
<evidence type="ECO:0000256" key="19">
    <source>
        <dbReference type="ARBA" id="ARBA00047808"/>
    </source>
</evidence>
<evidence type="ECO:0000256" key="8">
    <source>
        <dbReference type="ARBA" id="ARBA00019357"/>
    </source>
</evidence>
<evidence type="ECO:0000256" key="9">
    <source>
        <dbReference type="ARBA" id="ARBA00022598"/>
    </source>
</evidence>
<comment type="pathway">
    <text evidence="4">Cofactor biosynthesis; tetrahydrofolylpolyglutamate biosynthesis.</text>
</comment>
<dbReference type="GO" id="GO:0005737">
    <property type="term" value="C:cytoplasm"/>
    <property type="evidence" value="ECO:0007669"/>
    <property type="project" value="TreeGrafter"/>
</dbReference>
<keyword evidence="12 22" id="KW-0067">ATP-binding</keyword>
<reference evidence="25 26" key="1">
    <citation type="submission" date="2019-03" db="EMBL/GenBank/DDBJ databases">
        <authorList>
            <person name="Kim M.K.M."/>
        </authorList>
    </citation>
    <scope>NUCLEOTIDE SEQUENCE [LARGE SCALE GENOMIC DNA]</scope>
    <source>
        <strain evidence="25 26">17J68-12</strain>
    </source>
</reference>
<evidence type="ECO:0000256" key="12">
    <source>
        <dbReference type="ARBA" id="ARBA00022840"/>
    </source>
</evidence>
<dbReference type="GO" id="GO:0008841">
    <property type="term" value="F:dihydrofolate synthase activity"/>
    <property type="evidence" value="ECO:0007669"/>
    <property type="project" value="UniProtKB-EC"/>
</dbReference>
<comment type="function">
    <text evidence="2">Functions in two distinct reactions of the de novo folate biosynthetic pathway. Catalyzes the addition of a glutamate residue to dihydropteroate (7,8-dihydropteroate or H2Pte) to form dihydrofolate (7,8-dihydrofolate monoglutamate or H2Pte-Glu). Also catalyzes successive additions of L-glutamate to tetrahydrofolate or 10-formyltetrahydrofolate or 5,10-methylenetetrahydrofolate, leading to folylpolyglutamate derivatives.</text>
</comment>
<dbReference type="PROSITE" id="PS01012">
    <property type="entry name" value="FOLYLPOLYGLU_SYNT_2"/>
    <property type="match status" value="1"/>
</dbReference>
<dbReference type="Gene3D" id="3.90.190.20">
    <property type="entry name" value="Mur ligase, C-terminal domain"/>
    <property type="match status" value="1"/>
</dbReference>
<dbReference type="InterPro" id="IPR036615">
    <property type="entry name" value="Mur_ligase_C_dom_sf"/>
</dbReference>
<evidence type="ECO:0000256" key="11">
    <source>
        <dbReference type="ARBA" id="ARBA00022741"/>
    </source>
</evidence>